<evidence type="ECO:0000313" key="2">
    <source>
        <dbReference type="Proteomes" id="UP000326939"/>
    </source>
</evidence>
<dbReference type="PANTHER" id="PTHR12149:SF8">
    <property type="entry name" value="PROTEIN-RIBULOSAMINE 3-KINASE"/>
    <property type="match status" value="1"/>
</dbReference>
<dbReference type="InterPro" id="IPR016477">
    <property type="entry name" value="Fructo-/Ketosamine-3-kinase"/>
</dbReference>
<dbReference type="EMBL" id="VDCV01000014">
    <property type="protein sequence ID" value="KAB5527040.1"/>
    <property type="molecule type" value="Genomic_DNA"/>
</dbReference>
<sequence length="255" mass="27862">MVTSHIGISSLNSCFPSLPRLPRPCFTKRKPFAAAAMSDEPISDWILSEGNATQITWTSSIGGGCINNARRYDTDASSFFAKTNRGIEPSMLEGEALGLGAILMSEFVTNPQFVLGRKLAEMHKVGNLKKALVSMLIIPSAVLHSPQISTWTSYWIEFYGKHRLGFQLKLGLYHLRNLTRVDGHSEAEFGMSWCASSGGSFYNAYFECPVLKSLVMPPNVLPCQCQGNSCHSLAQPCNSGSSIWIPKGKVASSTF</sequence>
<dbReference type="AlphaFoldDB" id="A0A5N5KAY9"/>
<dbReference type="Gene3D" id="3.30.200.20">
    <property type="entry name" value="Phosphorylase Kinase, domain 1"/>
    <property type="match status" value="1"/>
</dbReference>
<reference evidence="2" key="1">
    <citation type="journal article" date="2019" name="Gigascience">
        <title>De novo genome assembly of the endangered Acer yangbiense, a plant species with extremely small populations endemic to Yunnan Province, China.</title>
        <authorList>
            <person name="Yang J."/>
            <person name="Wariss H.M."/>
            <person name="Tao L."/>
            <person name="Zhang R."/>
            <person name="Yun Q."/>
            <person name="Hollingsworth P."/>
            <person name="Dao Z."/>
            <person name="Luo G."/>
            <person name="Guo H."/>
            <person name="Ma Y."/>
            <person name="Sun W."/>
        </authorList>
    </citation>
    <scope>NUCLEOTIDE SEQUENCE [LARGE SCALE GENOMIC DNA]</scope>
    <source>
        <strain evidence="2">cv. br00</strain>
    </source>
</reference>
<comment type="caution">
    <text evidence="1">The sequence shown here is derived from an EMBL/GenBank/DDBJ whole genome shotgun (WGS) entry which is preliminary data.</text>
</comment>
<organism evidence="1 2">
    <name type="scientific">Salix brachista</name>
    <dbReference type="NCBI Taxonomy" id="2182728"/>
    <lineage>
        <taxon>Eukaryota</taxon>
        <taxon>Viridiplantae</taxon>
        <taxon>Streptophyta</taxon>
        <taxon>Embryophyta</taxon>
        <taxon>Tracheophyta</taxon>
        <taxon>Spermatophyta</taxon>
        <taxon>Magnoliopsida</taxon>
        <taxon>eudicotyledons</taxon>
        <taxon>Gunneridae</taxon>
        <taxon>Pentapetalae</taxon>
        <taxon>rosids</taxon>
        <taxon>fabids</taxon>
        <taxon>Malpighiales</taxon>
        <taxon>Salicaceae</taxon>
        <taxon>Saliceae</taxon>
        <taxon>Salix</taxon>
    </lineage>
</organism>
<name>A0A5N5KAY9_9ROSI</name>
<evidence type="ECO:0000313" key="1">
    <source>
        <dbReference type="EMBL" id="KAB5527040.1"/>
    </source>
</evidence>
<accession>A0A5N5KAY9</accession>
<dbReference type="Proteomes" id="UP000326939">
    <property type="component" value="Chromosome 14"/>
</dbReference>
<gene>
    <name evidence="1" type="ORF">DKX38_020887</name>
</gene>
<proteinExistence type="predicted"/>
<dbReference type="Pfam" id="PF03881">
    <property type="entry name" value="Fructosamin_kin"/>
    <property type="match status" value="1"/>
</dbReference>
<keyword evidence="2" id="KW-1185">Reference proteome</keyword>
<protein>
    <submittedName>
        <fullName evidence="1">Uncharacterized protein</fullName>
    </submittedName>
</protein>
<dbReference type="PANTHER" id="PTHR12149">
    <property type="entry name" value="FRUCTOSAMINE 3 KINASE-RELATED PROTEIN"/>
    <property type="match status" value="1"/>
</dbReference>